<comment type="caution">
    <text evidence="1">The sequence shown here is derived from an EMBL/GenBank/DDBJ whole genome shotgun (WGS) entry which is preliminary data.</text>
</comment>
<protein>
    <submittedName>
        <fullName evidence="1">Histidinol phosphatase-like PHP family hydrolase</fullName>
    </submittedName>
</protein>
<proteinExistence type="predicted"/>
<dbReference type="Pfam" id="PF13263">
    <property type="entry name" value="PHP_C"/>
    <property type="match status" value="1"/>
</dbReference>
<reference evidence="1 2" key="1">
    <citation type="submission" date="2021-01" db="EMBL/GenBank/DDBJ databases">
        <title>Genomic Encyclopedia of Type Strains, Phase IV (KMG-IV): sequencing the most valuable type-strain genomes for metagenomic binning, comparative biology and taxonomic classification.</title>
        <authorList>
            <person name="Goeker M."/>
        </authorList>
    </citation>
    <scope>NUCLEOTIDE SEQUENCE [LARGE SCALE GENOMIC DNA]</scope>
    <source>
        <strain evidence="1 2">DSM 105453</strain>
    </source>
</reference>
<evidence type="ECO:0000313" key="2">
    <source>
        <dbReference type="Proteomes" id="UP000823485"/>
    </source>
</evidence>
<evidence type="ECO:0000313" key="1">
    <source>
        <dbReference type="EMBL" id="MBM7715306.1"/>
    </source>
</evidence>
<dbReference type="InterPro" id="IPR016195">
    <property type="entry name" value="Pol/histidinol_Pase-like"/>
</dbReference>
<dbReference type="RefSeq" id="WP_205179320.1">
    <property type="nucleotide sequence ID" value="NZ_JAFBFH010000013.1"/>
</dbReference>
<name>A0ABS2R9N2_9BACI</name>
<sequence>MNIDFHTHVKLAKRVDFDLSFFYEMVLNAKDAGLTAFAMTEHFNTKHFYDLYEQLDRQFDYKGHYFDVDGFKVFTGMEIDVKEVGHILFIGHRADLLDIRHHLEHHTKKDAFISFPTLLDMGESYDLLMIGAHPLRKSTPLHHHDPALLKRLHAFDLNGKDMFEFGVDKMQLEVRAFADQIGLPVVCGSDSHHPIQMGVVENMLQRDCETAGELRDVIMKKQYKRQISPILQTKVNAAKIVKRKMKDEYMALQQ</sequence>
<keyword evidence="2" id="KW-1185">Reference proteome</keyword>
<dbReference type="Proteomes" id="UP000823485">
    <property type="component" value="Unassembled WGS sequence"/>
</dbReference>
<dbReference type="SUPFAM" id="SSF89550">
    <property type="entry name" value="PHP domain-like"/>
    <property type="match status" value="1"/>
</dbReference>
<dbReference type="Gene3D" id="3.20.20.140">
    <property type="entry name" value="Metal-dependent hydrolases"/>
    <property type="match status" value="1"/>
</dbReference>
<accession>A0ABS2R9N2</accession>
<organism evidence="1 2">
    <name type="scientific">Siminovitchia thermophila</name>
    <dbReference type="NCBI Taxonomy" id="1245522"/>
    <lineage>
        <taxon>Bacteria</taxon>
        <taxon>Bacillati</taxon>
        <taxon>Bacillota</taxon>
        <taxon>Bacilli</taxon>
        <taxon>Bacillales</taxon>
        <taxon>Bacillaceae</taxon>
        <taxon>Siminovitchia</taxon>
    </lineage>
</organism>
<gene>
    <name evidence="1" type="ORF">JOC94_002293</name>
</gene>
<dbReference type="EMBL" id="JAFBFH010000013">
    <property type="protein sequence ID" value="MBM7715306.1"/>
    <property type="molecule type" value="Genomic_DNA"/>
</dbReference>